<protein>
    <submittedName>
        <fullName evidence="3">Trypsin</fullName>
    </submittedName>
</protein>
<keyword evidence="4" id="KW-1185">Reference proteome</keyword>
<dbReference type="SUPFAM" id="SSF50494">
    <property type="entry name" value="Trypsin-like serine proteases"/>
    <property type="match status" value="1"/>
</dbReference>
<dbReference type="EMBL" id="CP016076">
    <property type="protein sequence ID" value="APU13190.1"/>
    <property type="molecule type" value="Genomic_DNA"/>
</dbReference>
<proteinExistence type="predicted"/>
<gene>
    <name evidence="3" type="ORF">UA74_05570</name>
</gene>
<dbReference type="Pfam" id="PF00089">
    <property type="entry name" value="Trypsin"/>
    <property type="match status" value="1"/>
</dbReference>
<dbReference type="Gene3D" id="2.40.10.10">
    <property type="entry name" value="Trypsin-like serine proteases"/>
    <property type="match status" value="1"/>
</dbReference>
<dbReference type="KEGG" id="acad:UA74_05570"/>
<dbReference type="InterPro" id="IPR018114">
    <property type="entry name" value="TRYPSIN_HIS"/>
</dbReference>
<evidence type="ECO:0000313" key="4">
    <source>
        <dbReference type="Proteomes" id="UP000185511"/>
    </source>
</evidence>
<dbReference type="InterPro" id="IPR051333">
    <property type="entry name" value="CLIP_Serine_Protease"/>
</dbReference>
<feature type="domain" description="Peptidase S1" evidence="2">
    <location>
        <begin position="61"/>
        <end position="266"/>
    </location>
</feature>
<dbReference type="PRINTS" id="PR00722">
    <property type="entry name" value="CHYMOTRYPSIN"/>
</dbReference>
<dbReference type="RefSeq" id="WP_075739342.1">
    <property type="nucleotide sequence ID" value="NZ_CP016076.1"/>
</dbReference>
<feature type="chain" id="PRO_5041931961" evidence="1">
    <location>
        <begin position="30"/>
        <end position="267"/>
    </location>
</feature>
<dbReference type="InterPro" id="IPR001314">
    <property type="entry name" value="Peptidase_S1A"/>
</dbReference>
<name>A0AAC9PQK4_9PSEU</name>
<dbReference type="PROSITE" id="PS00134">
    <property type="entry name" value="TRYPSIN_HIS"/>
    <property type="match status" value="1"/>
</dbReference>
<dbReference type="PANTHER" id="PTHR24260">
    <property type="match status" value="1"/>
</dbReference>
<organism evidence="3 4">
    <name type="scientific">Actinoalloteichus fjordicus</name>
    <dbReference type="NCBI Taxonomy" id="1612552"/>
    <lineage>
        <taxon>Bacteria</taxon>
        <taxon>Bacillati</taxon>
        <taxon>Actinomycetota</taxon>
        <taxon>Actinomycetes</taxon>
        <taxon>Pseudonocardiales</taxon>
        <taxon>Pseudonocardiaceae</taxon>
        <taxon>Actinoalloteichus</taxon>
    </lineage>
</organism>
<evidence type="ECO:0000313" key="3">
    <source>
        <dbReference type="EMBL" id="APU13190.1"/>
    </source>
</evidence>
<dbReference type="InterPro" id="IPR009003">
    <property type="entry name" value="Peptidase_S1_PA"/>
</dbReference>
<dbReference type="InterPro" id="IPR001254">
    <property type="entry name" value="Trypsin_dom"/>
</dbReference>
<dbReference type="GO" id="GO:0006508">
    <property type="term" value="P:proteolysis"/>
    <property type="evidence" value="ECO:0007669"/>
    <property type="project" value="InterPro"/>
</dbReference>
<dbReference type="PROSITE" id="PS50240">
    <property type="entry name" value="TRYPSIN_DOM"/>
    <property type="match status" value="1"/>
</dbReference>
<reference evidence="4" key="1">
    <citation type="submission" date="2016-06" db="EMBL/GenBank/DDBJ databases">
        <title>Complete genome sequence of Actinoalloteichus fjordicus DSM 46855 (=ADI127-17), type strain of the new species Actinoalloteichus fjordicus.</title>
        <authorList>
            <person name="Ruckert C."/>
            <person name="Nouioui I."/>
            <person name="Willmese J."/>
            <person name="van Wezel G."/>
            <person name="Klenk H.-P."/>
            <person name="Kalinowski J."/>
            <person name="Zotchev S.B."/>
        </authorList>
    </citation>
    <scope>NUCLEOTIDE SEQUENCE [LARGE SCALE GENOMIC DNA]</scope>
    <source>
        <strain evidence="4">ADI127-7</strain>
    </source>
</reference>
<feature type="signal peptide" evidence="1">
    <location>
        <begin position="1"/>
        <end position="29"/>
    </location>
</feature>
<dbReference type="InterPro" id="IPR043504">
    <property type="entry name" value="Peptidase_S1_PA_chymotrypsin"/>
</dbReference>
<dbReference type="GO" id="GO:0004252">
    <property type="term" value="F:serine-type endopeptidase activity"/>
    <property type="evidence" value="ECO:0007669"/>
    <property type="project" value="InterPro"/>
</dbReference>
<dbReference type="PANTHER" id="PTHR24260:SF136">
    <property type="entry name" value="GH08193P-RELATED"/>
    <property type="match status" value="1"/>
</dbReference>
<dbReference type="AlphaFoldDB" id="A0AAC9PQK4"/>
<dbReference type="SMART" id="SM00020">
    <property type="entry name" value="Tryp_SPc"/>
    <property type="match status" value="1"/>
</dbReference>
<sequence length="267" mass="27194">MRLNRLVPTMVGAATALLSVIGLSTTTIAAEPATAAGGEVPAVAPVSAVAAPETDGAQTFIIDGEFATDAPWAARMFSNGSPVCSATIIAPEWILTATHCVGSPSATTFRVGSLDANGGGTVVGVAETVAHPVADITLVRIDQAVDAVYAPLGTVGDARVDDTVQLYGWGATCTGNESGCQSQYLKYADTRVHTLDAQDWLGGDAIGVTRINGIAAGGDSGGPMFATSPVDGGYYQVGVASTSDRATVSFYTDITRYRDWISSVAGV</sequence>
<accession>A0AAC9PQK4</accession>
<keyword evidence="1" id="KW-0732">Signal</keyword>
<evidence type="ECO:0000256" key="1">
    <source>
        <dbReference type="SAM" id="SignalP"/>
    </source>
</evidence>
<evidence type="ECO:0000259" key="2">
    <source>
        <dbReference type="PROSITE" id="PS50240"/>
    </source>
</evidence>
<dbReference type="Proteomes" id="UP000185511">
    <property type="component" value="Chromosome"/>
</dbReference>